<sequence>MSDLTPLDQAHALMDVNTEDDTTRLRFYERLADVELFVLLSKEAEGESISPELFELPEHAVVLVFDTEERLASFVGKPAPYAALSGRVIAAMLAGQNIGLGVNLEVAPSSVMVPPEALSWLAQTLTHAPDEVEARAQEFSTPAGLPEALITALDQKLSTAVGLAKCAYLVGVTYDDGAKSHLLGFVDAIPDAQSALAKAVSEALTFSGIEVGALDVGFFDAANPVSAQLARAGLRFDLPEPPTAAEYTPTVPGSDPDNPPKLR</sequence>
<gene>
    <name evidence="3" type="ORF">SAMN05444000_104165</name>
</gene>
<evidence type="ECO:0000256" key="1">
    <source>
        <dbReference type="SAM" id="MobiDB-lite"/>
    </source>
</evidence>
<dbReference type="RefSeq" id="WP_073250272.1">
    <property type="nucleotide sequence ID" value="NZ_FQZQ01000004.1"/>
</dbReference>
<feature type="region of interest" description="Disordered" evidence="1">
    <location>
        <begin position="240"/>
        <end position="263"/>
    </location>
</feature>
<dbReference type="Proteomes" id="UP000183982">
    <property type="component" value="Unassembled WGS sequence"/>
</dbReference>
<name>A0A1M6FUC0_9RHOB</name>
<proteinExistence type="predicted"/>
<dbReference type="AlphaFoldDB" id="A0A1M6FUC0"/>
<feature type="domain" description="SseB protein N-terminal" evidence="2">
    <location>
        <begin position="12"/>
        <end position="120"/>
    </location>
</feature>
<dbReference type="STRING" id="1470563.SAMN05444000_104165"/>
<dbReference type="Pfam" id="PF07179">
    <property type="entry name" value="SseB"/>
    <property type="match status" value="1"/>
</dbReference>
<evidence type="ECO:0000313" key="4">
    <source>
        <dbReference type="Proteomes" id="UP000183982"/>
    </source>
</evidence>
<feature type="compositionally biased region" description="Low complexity" evidence="1">
    <location>
        <begin position="243"/>
        <end position="252"/>
    </location>
</feature>
<dbReference type="OrthoDB" id="7831317at2"/>
<keyword evidence="4" id="KW-1185">Reference proteome</keyword>
<reference evidence="4" key="1">
    <citation type="submission" date="2016-11" db="EMBL/GenBank/DDBJ databases">
        <authorList>
            <person name="Varghese N."/>
            <person name="Submissions S."/>
        </authorList>
    </citation>
    <scope>NUCLEOTIDE SEQUENCE [LARGE SCALE GENOMIC DNA]</scope>
    <source>
        <strain evidence="4">DSM 100564</strain>
    </source>
</reference>
<accession>A0A1M6FUC0</accession>
<dbReference type="EMBL" id="FQZQ01000004">
    <property type="protein sequence ID" value="SHJ01219.1"/>
    <property type="molecule type" value="Genomic_DNA"/>
</dbReference>
<protein>
    <submittedName>
        <fullName evidence="3">SseB protein N-terminal domain-containing protein</fullName>
    </submittedName>
</protein>
<evidence type="ECO:0000313" key="3">
    <source>
        <dbReference type="EMBL" id="SHJ01219.1"/>
    </source>
</evidence>
<dbReference type="InterPro" id="IPR009839">
    <property type="entry name" value="SseB_N"/>
</dbReference>
<evidence type="ECO:0000259" key="2">
    <source>
        <dbReference type="Pfam" id="PF07179"/>
    </source>
</evidence>
<organism evidence="3 4">
    <name type="scientific">Shimia gijangensis</name>
    <dbReference type="NCBI Taxonomy" id="1470563"/>
    <lineage>
        <taxon>Bacteria</taxon>
        <taxon>Pseudomonadati</taxon>
        <taxon>Pseudomonadota</taxon>
        <taxon>Alphaproteobacteria</taxon>
        <taxon>Rhodobacterales</taxon>
        <taxon>Roseobacteraceae</taxon>
    </lineage>
</organism>